<dbReference type="PANTHER" id="PTHR36214:SF5">
    <property type="entry name" value="ACETYL-COA DECARBONYLASE_SYNTHASE COMPLEX SUBUNIT DELTA"/>
    <property type="match status" value="1"/>
</dbReference>
<dbReference type="NCBIfam" id="NF040759">
    <property type="entry name" value="WLP_AcsD"/>
    <property type="match status" value="1"/>
</dbReference>
<dbReference type="EMBL" id="LWAE01000001">
    <property type="protein sequence ID" value="KZL93339.1"/>
    <property type="molecule type" value="Genomic_DNA"/>
</dbReference>
<dbReference type="RefSeq" id="WP_066617092.1">
    <property type="nucleotide sequence ID" value="NZ_FQXL01000015.1"/>
</dbReference>
<accession>A0A161Y579</accession>
<feature type="domain" description="CO dehydrogenase/acetyl-CoA synthase delta subunit TIM barrel" evidence="1">
    <location>
        <begin position="15"/>
        <end position="256"/>
    </location>
</feature>
<dbReference type="PATRIC" id="fig|1121326.3.peg.340"/>
<comment type="caution">
    <text evidence="2">The sequence shown here is derived from an EMBL/GenBank/DDBJ whole genome shotgun (WGS) entry which is preliminary data.</text>
</comment>
<dbReference type="Pfam" id="PF03599">
    <property type="entry name" value="CdhD"/>
    <property type="match status" value="1"/>
</dbReference>
<protein>
    <submittedName>
        <fullName evidence="2">Corrinoid/iron-sulfur protein small subunit</fullName>
    </submittedName>
</protein>
<evidence type="ECO:0000259" key="1">
    <source>
        <dbReference type="Pfam" id="PF03599"/>
    </source>
</evidence>
<reference evidence="2 3" key="1">
    <citation type="submission" date="2016-04" db="EMBL/GenBank/DDBJ databases">
        <title>Genome sequence of Clostridium magnum DSM 2767.</title>
        <authorList>
            <person name="Poehlein A."/>
            <person name="Uhlig R."/>
            <person name="Fischer R."/>
            <person name="Bahl H."/>
            <person name="Daniel R."/>
        </authorList>
    </citation>
    <scope>NUCLEOTIDE SEQUENCE [LARGE SCALE GENOMIC DNA]</scope>
    <source>
        <strain evidence="2 3">DSM 2767</strain>
    </source>
</reference>
<dbReference type="InterPro" id="IPR016041">
    <property type="entry name" value="Ac-CoA_synth_d_su_TIM-brl"/>
</dbReference>
<name>A0A161Y579_9CLOT</name>
<dbReference type="OrthoDB" id="148113at2"/>
<dbReference type="InterPro" id="IPR051069">
    <property type="entry name" value="ACDS_complex_subunit"/>
</dbReference>
<dbReference type="PANTHER" id="PTHR36214">
    <property type="match status" value="1"/>
</dbReference>
<dbReference type="AlphaFoldDB" id="A0A161Y579"/>
<sequence>MFKKSVQNFSGKICEVEIGTGEKAIKLGGESVLPFYSFDGNVGNTPKVGMEISDIVPEDWSDALKDLYKDVISDPVAWAKFVEEKYAPDFICLKLDSADPNGLDKAPEEVAKGAKAVAEAIKTPLVVAGTGNHDKDAKLFEKVAQELDGHNVLLLAAVEDNYKTVAAAGAMAYNHKIGAESSVDINLAKQMNILVNQLGVANDKIVDNAGSAAAGYGYEYVVSTLDRIRLAALGQNDKTLQVPIITPVSFDTWKVKETVELEADSPQWGSQEDRGIAMEIATATGVLASGSNAVILRHPKSVETIKNFVNALLG</sequence>
<keyword evidence="3" id="KW-1185">Reference proteome</keyword>
<dbReference type="Proteomes" id="UP000076603">
    <property type="component" value="Unassembled WGS sequence"/>
</dbReference>
<gene>
    <name evidence="2" type="primary">acsD</name>
    <name evidence="2" type="ORF">CLMAG_03630</name>
</gene>
<organism evidence="2 3">
    <name type="scientific">Clostridium magnum DSM 2767</name>
    <dbReference type="NCBI Taxonomy" id="1121326"/>
    <lineage>
        <taxon>Bacteria</taxon>
        <taxon>Bacillati</taxon>
        <taxon>Bacillota</taxon>
        <taxon>Clostridia</taxon>
        <taxon>Eubacteriales</taxon>
        <taxon>Clostridiaceae</taxon>
        <taxon>Clostridium</taxon>
    </lineage>
</organism>
<dbReference type="NCBIfam" id="NF003376">
    <property type="entry name" value="PRK04452.1-2"/>
    <property type="match status" value="1"/>
</dbReference>
<dbReference type="Gene3D" id="3.20.20.20">
    <property type="entry name" value="Dihydropteroate synthase-like"/>
    <property type="match status" value="1"/>
</dbReference>
<proteinExistence type="predicted"/>
<dbReference type="STRING" id="1121326.CLMAG_03630"/>
<dbReference type="InterPro" id="IPR011005">
    <property type="entry name" value="Dihydropteroate_synth-like_sf"/>
</dbReference>
<evidence type="ECO:0000313" key="2">
    <source>
        <dbReference type="EMBL" id="KZL93339.1"/>
    </source>
</evidence>
<evidence type="ECO:0000313" key="3">
    <source>
        <dbReference type="Proteomes" id="UP000076603"/>
    </source>
</evidence>